<evidence type="ECO:0000256" key="5">
    <source>
        <dbReference type="ARBA" id="ARBA00022723"/>
    </source>
</evidence>
<dbReference type="Proteomes" id="UP001054902">
    <property type="component" value="Unassembled WGS sequence"/>
</dbReference>
<gene>
    <name evidence="10" type="ORF">CTEN210_02816</name>
</gene>
<evidence type="ECO:0000256" key="2">
    <source>
        <dbReference type="ARBA" id="ARBA00004906"/>
    </source>
</evidence>
<evidence type="ECO:0000256" key="6">
    <source>
        <dbReference type="ARBA" id="ARBA00022771"/>
    </source>
</evidence>
<evidence type="ECO:0000256" key="7">
    <source>
        <dbReference type="ARBA" id="ARBA00022833"/>
    </source>
</evidence>
<dbReference type="SUPFAM" id="SSF57850">
    <property type="entry name" value="RING/U-box"/>
    <property type="match status" value="1"/>
</dbReference>
<dbReference type="EMBL" id="BLLK01000022">
    <property type="protein sequence ID" value="GFH46342.1"/>
    <property type="molecule type" value="Genomic_DNA"/>
</dbReference>
<keyword evidence="4" id="KW-0808">Transferase</keyword>
<dbReference type="Pfam" id="PF13923">
    <property type="entry name" value="zf-C3HC4_2"/>
    <property type="match status" value="1"/>
</dbReference>
<dbReference type="PROSITE" id="PS50089">
    <property type="entry name" value="ZF_RING_2"/>
    <property type="match status" value="1"/>
</dbReference>
<comment type="catalytic activity">
    <reaction evidence="1">
        <text>S-ubiquitinyl-[E2 ubiquitin-conjugating enzyme]-L-cysteine + [acceptor protein]-L-lysine = [E2 ubiquitin-conjugating enzyme]-L-cysteine + N(6)-ubiquitinyl-[acceptor protein]-L-lysine.</text>
        <dbReference type="EC" id="2.3.2.27"/>
    </reaction>
</comment>
<dbReference type="AlphaFoldDB" id="A0AAD3CHS3"/>
<keyword evidence="11" id="KW-1185">Reference proteome</keyword>
<dbReference type="SUPFAM" id="SSF48403">
    <property type="entry name" value="Ankyrin repeat"/>
    <property type="match status" value="1"/>
</dbReference>
<dbReference type="GO" id="GO:0061630">
    <property type="term" value="F:ubiquitin protein ligase activity"/>
    <property type="evidence" value="ECO:0007669"/>
    <property type="project" value="UniProtKB-EC"/>
</dbReference>
<dbReference type="EC" id="2.3.2.27" evidence="3"/>
<dbReference type="PROSITE" id="PS00518">
    <property type="entry name" value="ZF_RING_1"/>
    <property type="match status" value="1"/>
</dbReference>
<sequence>MNTSNDYEETSISQENDASITVQKLTETEIKQKKDHLFDVCQEKDWDTFQKFLSDETISKADKKLILSRSYTCPRAPILKGAPIPLIQKIIDSLDDLFFGEIGYSMLVEAVLNSSNELVGKYALNYNTPVSYEVIELIVSIGGADLVKSQILAKKRKRSLLQAYLGRNGECPRIINLLLKVCGLDLLDFQDNDGLGTLDFSNKTQREIMIEYLQGLVSNPRVQNHIESLANASVTRKEVFDWIDNCQFGRVREYLLDEDLSRESKMKCITTYSVRYELPFHKFCERHGPIDIAEQFVELIGTQLFELKDGQGKTCLHCLCNDMFQDGIDYDTRDLKDEDFQRHHDLIEFILSKTGWKLLLEIDNDDNDALFNFMMCLRTDLKCVKLLMRLGGKEILDYQGETGTILHYASYRENIDREVIKYLASVGGQKMMDAKNHIGRKAECDWPTELKEYIDLCTKTLPVLFDDLQCPICFDIMSNVHVITKCCHRFCKNCITQSYEQRGSTCPVCRIEFSSPDDIRKDPLLGKITMFAKEKDDRNVALQSELSEALQREHLLKEQNRALAAKLKRKHSEV</sequence>
<evidence type="ECO:0000313" key="10">
    <source>
        <dbReference type="EMBL" id="GFH46342.1"/>
    </source>
</evidence>
<dbReference type="Gene3D" id="3.30.40.10">
    <property type="entry name" value="Zinc/RING finger domain, C3HC4 (zinc finger)"/>
    <property type="match status" value="1"/>
</dbReference>
<dbReference type="InterPro" id="IPR013083">
    <property type="entry name" value="Znf_RING/FYVE/PHD"/>
</dbReference>
<dbReference type="GO" id="GO:0000151">
    <property type="term" value="C:ubiquitin ligase complex"/>
    <property type="evidence" value="ECO:0007669"/>
    <property type="project" value="InterPro"/>
</dbReference>
<dbReference type="SMART" id="SM00184">
    <property type="entry name" value="RING"/>
    <property type="match status" value="1"/>
</dbReference>
<dbReference type="InterPro" id="IPR043540">
    <property type="entry name" value="RING1/RING2"/>
</dbReference>
<evidence type="ECO:0000256" key="4">
    <source>
        <dbReference type="ARBA" id="ARBA00022679"/>
    </source>
</evidence>
<protein>
    <recommendedName>
        <fullName evidence="3">RING-type E3 ubiquitin transferase</fullName>
        <ecNumber evidence="3">2.3.2.27</ecNumber>
    </recommendedName>
</protein>
<keyword evidence="6 8" id="KW-0863">Zinc-finger</keyword>
<dbReference type="InterPro" id="IPR017907">
    <property type="entry name" value="Znf_RING_CS"/>
</dbReference>
<evidence type="ECO:0000313" key="11">
    <source>
        <dbReference type="Proteomes" id="UP001054902"/>
    </source>
</evidence>
<dbReference type="Gene3D" id="1.25.40.20">
    <property type="entry name" value="Ankyrin repeat-containing domain"/>
    <property type="match status" value="1"/>
</dbReference>
<evidence type="ECO:0000256" key="1">
    <source>
        <dbReference type="ARBA" id="ARBA00000900"/>
    </source>
</evidence>
<reference evidence="10 11" key="1">
    <citation type="journal article" date="2021" name="Sci. Rep.">
        <title>The genome of the diatom Chaetoceros tenuissimus carries an ancient integrated fragment of an extant virus.</title>
        <authorList>
            <person name="Hongo Y."/>
            <person name="Kimura K."/>
            <person name="Takaki Y."/>
            <person name="Yoshida Y."/>
            <person name="Baba S."/>
            <person name="Kobayashi G."/>
            <person name="Nagasaki K."/>
            <person name="Hano T."/>
            <person name="Tomaru Y."/>
        </authorList>
    </citation>
    <scope>NUCLEOTIDE SEQUENCE [LARGE SCALE GENOMIC DNA]</scope>
    <source>
        <strain evidence="10 11">NIES-3715</strain>
    </source>
</reference>
<dbReference type="GO" id="GO:0031519">
    <property type="term" value="C:PcG protein complex"/>
    <property type="evidence" value="ECO:0007669"/>
    <property type="project" value="TreeGrafter"/>
</dbReference>
<dbReference type="PANTHER" id="PTHR46076">
    <property type="entry name" value="E3 UBIQUITIN-PROTEIN LIGASE RING1 / RING 2 FAMILY MEMBER"/>
    <property type="match status" value="1"/>
</dbReference>
<comment type="pathway">
    <text evidence="2">Protein modification; protein ubiquitination.</text>
</comment>
<name>A0AAD3CHS3_9STRA</name>
<evidence type="ECO:0000256" key="3">
    <source>
        <dbReference type="ARBA" id="ARBA00012483"/>
    </source>
</evidence>
<dbReference type="PANTHER" id="PTHR46076:SF3">
    <property type="entry name" value="E3 UBIQUITIN-PROTEIN LIGASE RING1"/>
    <property type="match status" value="1"/>
</dbReference>
<dbReference type="GO" id="GO:0008270">
    <property type="term" value="F:zinc ion binding"/>
    <property type="evidence" value="ECO:0007669"/>
    <property type="project" value="UniProtKB-KW"/>
</dbReference>
<organism evidence="10 11">
    <name type="scientific">Chaetoceros tenuissimus</name>
    <dbReference type="NCBI Taxonomy" id="426638"/>
    <lineage>
        <taxon>Eukaryota</taxon>
        <taxon>Sar</taxon>
        <taxon>Stramenopiles</taxon>
        <taxon>Ochrophyta</taxon>
        <taxon>Bacillariophyta</taxon>
        <taxon>Coscinodiscophyceae</taxon>
        <taxon>Chaetocerotophycidae</taxon>
        <taxon>Chaetocerotales</taxon>
        <taxon>Chaetocerotaceae</taxon>
        <taxon>Chaetoceros</taxon>
    </lineage>
</organism>
<evidence type="ECO:0000259" key="9">
    <source>
        <dbReference type="PROSITE" id="PS50089"/>
    </source>
</evidence>
<keyword evidence="5" id="KW-0479">Metal-binding</keyword>
<dbReference type="InterPro" id="IPR001841">
    <property type="entry name" value="Znf_RING"/>
</dbReference>
<dbReference type="GO" id="GO:0003682">
    <property type="term" value="F:chromatin binding"/>
    <property type="evidence" value="ECO:0007669"/>
    <property type="project" value="TreeGrafter"/>
</dbReference>
<keyword evidence="7" id="KW-0862">Zinc</keyword>
<dbReference type="InterPro" id="IPR036770">
    <property type="entry name" value="Ankyrin_rpt-contain_sf"/>
</dbReference>
<feature type="domain" description="RING-type" evidence="9">
    <location>
        <begin position="470"/>
        <end position="510"/>
    </location>
</feature>
<proteinExistence type="predicted"/>
<comment type="caution">
    <text evidence="10">The sequence shown here is derived from an EMBL/GenBank/DDBJ whole genome shotgun (WGS) entry which is preliminary data.</text>
</comment>
<evidence type="ECO:0000256" key="8">
    <source>
        <dbReference type="PROSITE-ProRule" id="PRU00175"/>
    </source>
</evidence>
<accession>A0AAD3CHS3</accession>